<accession>A0A9D4HYA1</accession>
<dbReference type="Proteomes" id="UP000828390">
    <property type="component" value="Unassembled WGS sequence"/>
</dbReference>
<reference evidence="1" key="1">
    <citation type="journal article" date="2019" name="bioRxiv">
        <title>The Genome of the Zebra Mussel, Dreissena polymorpha: A Resource for Invasive Species Research.</title>
        <authorList>
            <person name="McCartney M.A."/>
            <person name="Auch B."/>
            <person name="Kono T."/>
            <person name="Mallez S."/>
            <person name="Zhang Y."/>
            <person name="Obille A."/>
            <person name="Becker A."/>
            <person name="Abrahante J.E."/>
            <person name="Garbe J."/>
            <person name="Badalamenti J.P."/>
            <person name="Herman A."/>
            <person name="Mangelson H."/>
            <person name="Liachko I."/>
            <person name="Sullivan S."/>
            <person name="Sone E.D."/>
            <person name="Koren S."/>
            <person name="Silverstein K.A.T."/>
            <person name="Beckman K.B."/>
            <person name="Gohl D.M."/>
        </authorList>
    </citation>
    <scope>NUCLEOTIDE SEQUENCE</scope>
    <source>
        <strain evidence="1">Duluth1</strain>
        <tissue evidence="1">Whole animal</tissue>
    </source>
</reference>
<gene>
    <name evidence="1" type="ORF">DPMN_041913</name>
</gene>
<name>A0A9D4HYA1_DREPO</name>
<sequence length="106" mass="11869">MVKISLLSSCFFPSSTFELHYMPQSATRPFSGALNQPLDNTYLTAIYAELRRQHGADGRERTTKLKRKLQTTTSYTSNGCRASGLRVRLPRARVTKALPCCQGKTI</sequence>
<protein>
    <submittedName>
        <fullName evidence="1">Uncharacterized protein</fullName>
    </submittedName>
</protein>
<dbReference type="EMBL" id="JAIWYP010000011">
    <property type="protein sequence ID" value="KAH3735386.1"/>
    <property type="molecule type" value="Genomic_DNA"/>
</dbReference>
<dbReference type="AlphaFoldDB" id="A0A9D4HYA1"/>
<organism evidence="1 2">
    <name type="scientific">Dreissena polymorpha</name>
    <name type="common">Zebra mussel</name>
    <name type="synonym">Mytilus polymorpha</name>
    <dbReference type="NCBI Taxonomy" id="45954"/>
    <lineage>
        <taxon>Eukaryota</taxon>
        <taxon>Metazoa</taxon>
        <taxon>Spiralia</taxon>
        <taxon>Lophotrochozoa</taxon>
        <taxon>Mollusca</taxon>
        <taxon>Bivalvia</taxon>
        <taxon>Autobranchia</taxon>
        <taxon>Heteroconchia</taxon>
        <taxon>Euheterodonta</taxon>
        <taxon>Imparidentia</taxon>
        <taxon>Neoheterodontei</taxon>
        <taxon>Myida</taxon>
        <taxon>Dreissenoidea</taxon>
        <taxon>Dreissenidae</taxon>
        <taxon>Dreissena</taxon>
    </lineage>
</organism>
<comment type="caution">
    <text evidence="1">The sequence shown here is derived from an EMBL/GenBank/DDBJ whole genome shotgun (WGS) entry which is preliminary data.</text>
</comment>
<evidence type="ECO:0000313" key="2">
    <source>
        <dbReference type="Proteomes" id="UP000828390"/>
    </source>
</evidence>
<proteinExistence type="predicted"/>
<reference evidence="1" key="2">
    <citation type="submission" date="2020-11" db="EMBL/GenBank/DDBJ databases">
        <authorList>
            <person name="McCartney M.A."/>
            <person name="Auch B."/>
            <person name="Kono T."/>
            <person name="Mallez S."/>
            <person name="Becker A."/>
            <person name="Gohl D.M."/>
            <person name="Silverstein K.A.T."/>
            <person name="Koren S."/>
            <person name="Bechman K.B."/>
            <person name="Herman A."/>
            <person name="Abrahante J.E."/>
            <person name="Garbe J."/>
        </authorList>
    </citation>
    <scope>NUCLEOTIDE SEQUENCE</scope>
    <source>
        <strain evidence="1">Duluth1</strain>
        <tissue evidence="1">Whole animal</tissue>
    </source>
</reference>
<keyword evidence="2" id="KW-1185">Reference proteome</keyword>
<evidence type="ECO:0000313" key="1">
    <source>
        <dbReference type="EMBL" id="KAH3735386.1"/>
    </source>
</evidence>